<evidence type="ECO:0000259" key="5">
    <source>
        <dbReference type="PROSITE" id="PS50178"/>
    </source>
</evidence>
<dbReference type="EMBL" id="QUSY01000469">
    <property type="protein sequence ID" value="RHY29214.1"/>
    <property type="molecule type" value="Genomic_DNA"/>
</dbReference>
<proteinExistence type="predicted"/>
<dbReference type="PROSITE" id="PS50178">
    <property type="entry name" value="ZF_FYVE"/>
    <property type="match status" value="1"/>
</dbReference>
<evidence type="ECO:0000256" key="4">
    <source>
        <dbReference type="PROSITE-ProRule" id="PRU00091"/>
    </source>
</evidence>
<dbReference type="GO" id="GO:0032465">
    <property type="term" value="P:regulation of cytokinesis"/>
    <property type="evidence" value="ECO:0007669"/>
    <property type="project" value="TreeGrafter"/>
</dbReference>
<name>A0A3R6Z3H8_9STRA</name>
<comment type="caution">
    <text evidence="6">The sequence shown here is derived from an EMBL/GenBank/DDBJ whole genome shotgun (WGS) entry which is preliminary data.</text>
</comment>
<dbReference type="Gene3D" id="3.30.40.10">
    <property type="entry name" value="Zinc/RING finger domain, C3HC4 (zinc finger)"/>
    <property type="match status" value="1"/>
</dbReference>
<dbReference type="SMART" id="SM00064">
    <property type="entry name" value="FYVE"/>
    <property type="match status" value="1"/>
</dbReference>
<dbReference type="InterPro" id="IPR028730">
    <property type="entry name" value="ZFYVE26"/>
</dbReference>
<gene>
    <name evidence="6" type="ORF">DYB32_005335</name>
</gene>
<dbReference type="InterPro" id="IPR011011">
    <property type="entry name" value="Znf_FYVE_PHD"/>
</dbReference>
<dbReference type="GO" id="GO:0008270">
    <property type="term" value="F:zinc ion binding"/>
    <property type="evidence" value="ECO:0007669"/>
    <property type="project" value="UniProtKB-KW"/>
</dbReference>
<evidence type="ECO:0000313" key="7">
    <source>
        <dbReference type="Proteomes" id="UP000285060"/>
    </source>
</evidence>
<dbReference type="InterPro" id="IPR013083">
    <property type="entry name" value="Znf_RING/FYVE/PHD"/>
</dbReference>
<organism evidence="6 7">
    <name type="scientific">Aphanomyces invadans</name>
    <dbReference type="NCBI Taxonomy" id="157072"/>
    <lineage>
        <taxon>Eukaryota</taxon>
        <taxon>Sar</taxon>
        <taxon>Stramenopiles</taxon>
        <taxon>Oomycota</taxon>
        <taxon>Saprolegniomycetes</taxon>
        <taxon>Saprolegniales</taxon>
        <taxon>Verrucalvaceae</taxon>
        <taxon>Aphanomyces</taxon>
    </lineage>
</organism>
<dbReference type="VEuPathDB" id="FungiDB:H310_11421"/>
<dbReference type="InterPro" id="IPR017455">
    <property type="entry name" value="Znf_FYVE-rel"/>
</dbReference>
<keyword evidence="3" id="KW-0862">Zinc</keyword>
<dbReference type="GO" id="GO:0005813">
    <property type="term" value="C:centrosome"/>
    <property type="evidence" value="ECO:0007669"/>
    <property type="project" value="TreeGrafter"/>
</dbReference>
<dbReference type="GO" id="GO:0000281">
    <property type="term" value="P:mitotic cytokinesis"/>
    <property type="evidence" value="ECO:0007669"/>
    <property type="project" value="InterPro"/>
</dbReference>
<keyword evidence="7" id="KW-1185">Reference proteome</keyword>
<evidence type="ECO:0000256" key="1">
    <source>
        <dbReference type="ARBA" id="ARBA00022723"/>
    </source>
</evidence>
<dbReference type="InterPro" id="IPR000306">
    <property type="entry name" value="Znf_FYVE"/>
</dbReference>
<dbReference type="PANTHER" id="PTHR46591:SF1">
    <property type="entry name" value="ZINC FINGER FYVE DOMAIN-CONTAINING PROTEIN 26"/>
    <property type="match status" value="1"/>
</dbReference>
<evidence type="ECO:0000313" key="6">
    <source>
        <dbReference type="EMBL" id="RHY29214.1"/>
    </source>
</evidence>
<dbReference type="AlphaFoldDB" id="A0A3R6Z3H8"/>
<keyword evidence="2 4" id="KW-0863">Zinc-finger</keyword>
<keyword evidence="1" id="KW-0479">Metal-binding</keyword>
<feature type="domain" description="FYVE-type" evidence="5">
    <location>
        <begin position="31"/>
        <end position="86"/>
    </location>
</feature>
<reference evidence="6 7" key="1">
    <citation type="submission" date="2018-08" db="EMBL/GenBank/DDBJ databases">
        <title>Aphanomyces genome sequencing and annotation.</title>
        <authorList>
            <person name="Minardi D."/>
            <person name="Oidtmann B."/>
            <person name="Van Der Giezen M."/>
            <person name="Studholme D.J."/>
        </authorList>
    </citation>
    <scope>NUCLEOTIDE SEQUENCE [LARGE SCALE GENOMIC DNA]</scope>
    <source>
        <strain evidence="6 7">NJM0002</strain>
    </source>
</reference>
<dbReference type="GO" id="GO:0000724">
    <property type="term" value="P:double-strand break repair via homologous recombination"/>
    <property type="evidence" value="ECO:0007669"/>
    <property type="project" value="InterPro"/>
</dbReference>
<dbReference type="Proteomes" id="UP000285060">
    <property type="component" value="Unassembled WGS sequence"/>
</dbReference>
<sequence>MDRTGKAITSKHRSVMYALGHLKSTREWVPDSARHHCSCCTKQFFLGGGKHHCRRCGDVVCKTCAPFAPALLPVVGRTTVRVCQSCRAIDAALPESHFLDDLSSSEDDDAEELLQEKSEMLLFNPSHDVMARIEMKLNKKKLVECCENNRPTSASSTASMAST</sequence>
<dbReference type="PANTHER" id="PTHR46591">
    <property type="entry name" value="ZINC FINGER FYVE DOMAIN-CONTAINING PROTEIN 26"/>
    <property type="match status" value="1"/>
</dbReference>
<evidence type="ECO:0000256" key="2">
    <source>
        <dbReference type="ARBA" id="ARBA00022771"/>
    </source>
</evidence>
<dbReference type="GO" id="GO:0032266">
    <property type="term" value="F:phosphatidylinositol-3-phosphate binding"/>
    <property type="evidence" value="ECO:0007669"/>
    <property type="project" value="InterPro"/>
</dbReference>
<dbReference type="GO" id="GO:0005765">
    <property type="term" value="C:lysosomal membrane"/>
    <property type="evidence" value="ECO:0007669"/>
    <property type="project" value="TreeGrafter"/>
</dbReference>
<dbReference type="SUPFAM" id="SSF57903">
    <property type="entry name" value="FYVE/PHD zinc finger"/>
    <property type="match status" value="1"/>
</dbReference>
<evidence type="ECO:0000256" key="3">
    <source>
        <dbReference type="ARBA" id="ARBA00022833"/>
    </source>
</evidence>
<accession>A0A3R6Z3H8</accession>
<dbReference type="GO" id="GO:0030496">
    <property type="term" value="C:midbody"/>
    <property type="evidence" value="ECO:0007669"/>
    <property type="project" value="TreeGrafter"/>
</dbReference>
<protein>
    <recommendedName>
        <fullName evidence="5">FYVE-type domain-containing protein</fullName>
    </recommendedName>
</protein>
<dbReference type="Pfam" id="PF01363">
    <property type="entry name" value="FYVE"/>
    <property type="match status" value="1"/>
</dbReference>